<protein>
    <submittedName>
        <fullName evidence="1">Uncharacterized protein</fullName>
    </submittedName>
</protein>
<sequence length="215" mass="25047">MSDVDLRPFETLFTYNKLLLGQITTRVHSIQDGVEKLIVPRYLDAEICRRFDVIYRDFVRWGEKYKIAEGWVDNKTDPGIFTALFKEDLLATLCRQYDELNEIWVLNLDEPYQVGTFAGIARRMLKGFRFKSKEAEFGCLLLLGLYDMIEEWPESMRQEDGTPVDFAGERTAQMTGGVAEDIEEADWKEFWDENLLYLDRVQAGLTDVASELKSW</sequence>
<accession>A0A3N4I4X7</accession>
<dbReference type="AlphaFoldDB" id="A0A3N4I4X7"/>
<evidence type="ECO:0000313" key="2">
    <source>
        <dbReference type="Proteomes" id="UP000275078"/>
    </source>
</evidence>
<evidence type="ECO:0000313" key="1">
    <source>
        <dbReference type="EMBL" id="RPA79748.1"/>
    </source>
</evidence>
<name>A0A3N4I4X7_ASCIM</name>
<keyword evidence="2" id="KW-1185">Reference proteome</keyword>
<gene>
    <name evidence="1" type="ORF">BJ508DRAFT_328003</name>
</gene>
<reference evidence="1 2" key="1">
    <citation type="journal article" date="2018" name="Nat. Ecol. Evol.">
        <title>Pezizomycetes genomes reveal the molecular basis of ectomycorrhizal truffle lifestyle.</title>
        <authorList>
            <person name="Murat C."/>
            <person name="Payen T."/>
            <person name="Noel B."/>
            <person name="Kuo A."/>
            <person name="Morin E."/>
            <person name="Chen J."/>
            <person name="Kohler A."/>
            <person name="Krizsan K."/>
            <person name="Balestrini R."/>
            <person name="Da Silva C."/>
            <person name="Montanini B."/>
            <person name="Hainaut M."/>
            <person name="Levati E."/>
            <person name="Barry K.W."/>
            <person name="Belfiori B."/>
            <person name="Cichocki N."/>
            <person name="Clum A."/>
            <person name="Dockter R.B."/>
            <person name="Fauchery L."/>
            <person name="Guy J."/>
            <person name="Iotti M."/>
            <person name="Le Tacon F."/>
            <person name="Lindquist E.A."/>
            <person name="Lipzen A."/>
            <person name="Malagnac F."/>
            <person name="Mello A."/>
            <person name="Molinier V."/>
            <person name="Miyauchi S."/>
            <person name="Poulain J."/>
            <person name="Riccioni C."/>
            <person name="Rubini A."/>
            <person name="Sitrit Y."/>
            <person name="Splivallo R."/>
            <person name="Traeger S."/>
            <person name="Wang M."/>
            <person name="Zifcakova L."/>
            <person name="Wipf D."/>
            <person name="Zambonelli A."/>
            <person name="Paolocci F."/>
            <person name="Nowrousian M."/>
            <person name="Ottonello S."/>
            <person name="Baldrian P."/>
            <person name="Spatafora J.W."/>
            <person name="Henrissat B."/>
            <person name="Nagy L.G."/>
            <person name="Aury J.M."/>
            <person name="Wincker P."/>
            <person name="Grigoriev I.V."/>
            <person name="Bonfante P."/>
            <person name="Martin F.M."/>
        </authorList>
    </citation>
    <scope>NUCLEOTIDE SEQUENCE [LARGE SCALE GENOMIC DNA]</scope>
    <source>
        <strain evidence="1 2">RN42</strain>
    </source>
</reference>
<dbReference type="EMBL" id="ML119695">
    <property type="protein sequence ID" value="RPA79748.1"/>
    <property type="molecule type" value="Genomic_DNA"/>
</dbReference>
<dbReference type="Proteomes" id="UP000275078">
    <property type="component" value="Unassembled WGS sequence"/>
</dbReference>
<proteinExistence type="predicted"/>
<organism evidence="1 2">
    <name type="scientific">Ascobolus immersus RN42</name>
    <dbReference type="NCBI Taxonomy" id="1160509"/>
    <lineage>
        <taxon>Eukaryota</taxon>
        <taxon>Fungi</taxon>
        <taxon>Dikarya</taxon>
        <taxon>Ascomycota</taxon>
        <taxon>Pezizomycotina</taxon>
        <taxon>Pezizomycetes</taxon>
        <taxon>Pezizales</taxon>
        <taxon>Ascobolaceae</taxon>
        <taxon>Ascobolus</taxon>
    </lineage>
</organism>